<dbReference type="HOGENOM" id="CLU_2508095_0_0_6"/>
<dbReference type="Proteomes" id="UP000032266">
    <property type="component" value="Chromosome"/>
</dbReference>
<name>A0A0C5VIG1_9GAMM</name>
<keyword evidence="1" id="KW-0812">Transmembrane</keyword>
<keyword evidence="1" id="KW-1133">Transmembrane helix</keyword>
<accession>A0A0C5VIG1</accession>
<proteinExistence type="predicted"/>
<keyword evidence="3" id="KW-1185">Reference proteome</keyword>
<evidence type="ECO:0000256" key="1">
    <source>
        <dbReference type="SAM" id="Phobius"/>
    </source>
</evidence>
<protein>
    <submittedName>
        <fullName evidence="2">Uncharacterized protein</fullName>
    </submittedName>
</protein>
<dbReference type="EMBL" id="CP007142">
    <property type="protein sequence ID" value="AJQ94457.1"/>
    <property type="molecule type" value="Genomic_DNA"/>
</dbReference>
<feature type="transmembrane region" description="Helical" evidence="1">
    <location>
        <begin position="42"/>
        <end position="71"/>
    </location>
</feature>
<evidence type="ECO:0000313" key="2">
    <source>
        <dbReference type="EMBL" id="AJQ94457.1"/>
    </source>
</evidence>
<evidence type="ECO:0000313" key="3">
    <source>
        <dbReference type="Proteomes" id="UP000032266"/>
    </source>
</evidence>
<dbReference type="AlphaFoldDB" id="A0A0C5VIG1"/>
<sequence length="80" mass="9449">MVCFFAIYQFTRIRRHGDGLTEEQREKKRVLLKQKIEILKTLWIITGLFILLNPLPAIMITTLLFMTFLSFSLLDETSDQ</sequence>
<dbReference type="STRING" id="1445510.YC6258_02419"/>
<keyword evidence="1" id="KW-0472">Membrane</keyword>
<organism evidence="2 3">
    <name type="scientific">Gynuella sunshinyii YC6258</name>
    <dbReference type="NCBI Taxonomy" id="1445510"/>
    <lineage>
        <taxon>Bacteria</taxon>
        <taxon>Pseudomonadati</taxon>
        <taxon>Pseudomonadota</taxon>
        <taxon>Gammaproteobacteria</taxon>
        <taxon>Oceanospirillales</taxon>
        <taxon>Saccharospirillaceae</taxon>
        <taxon>Gynuella</taxon>
    </lineage>
</organism>
<dbReference type="KEGG" id="gsn:YC6258_02419"/>
<gene>
    <name evidence="2" type="ORF">YC6258_02419</name>
</gene>
<reference evidence="2 3" key="1">
    <citation type="submission" date="2014-01" db="EMBL/GenBank/DDBJ databases">
        <title>Full genme sequencing of cellulolytic bacterium Gynuella sunshinyii YC6258T gen. nov., sp. nov.</title>
        <authorList>
            <person name="Khan H."/>
            <person name="Chung E.J."/>
            <person name="Chung Y.R."/>
        </authorList>
    </citation>
    <scope>NUCLEOTIDE SEQUENCE [LARGE SCALE GENOMIC DNA]</scope>
    <source>
        <strain evidence="2 3">YC6258</strain>
    </source>
</reference>